<dbReference type="Proteomes" id="UP000237000">
    <property type="component" value="Unassembled WGS sequence"/>
</dbReference>
<dbReference type="AlphaFoldDB" id="A0A2P5A815"/>
<feature type="region of interest" description="Disordered" evidence="1">
    <location>
        <begin position="1"/>
        <end position="35"/>
    </location>
</feature>
<organism evidence="2 3">
    <name type="scientific">Trema orientale</name>
    <name type="common">Charcoal tree</name>
    <name type="synonym">Celtis orientalis</name>
    <dbReference type="NCBI Taxonomy" id="63057"/>
    <lineage>
        <taxon>Eukaryota</taxon>
        <taxon>Viridiplantae</taxon>
        <taxon>Streptophyta</taxon>
        <taxon>Embryophyta</taxon>
        <taxon>Tracheophyta</taxon>
        <taxon>Spermatophyta</taxon>
        <taxon>Magnoliopsida</taxon>
        <taxon>eudicotyledons</taxon>
        <taxon>Gunneridae</taxon>
        <taxon>Pentapetalae</taxon>
        <taxon>rosids</taxon>
        <taxon>fabids</taxon>
        <taxon>Rosales</taxon>
        <taxon>Cannabaceae</taxon>
        <taxon>Trema</taxon>
    </lineage>
</organism>
<gene>
    <name evidence="2" type="ORF">TorRG33x02_356020</name>
</gene>
<comment type="caution">
    <text evidence="2">The sequence shown here is derived from an EMBL/GenBank/DDBJ whole genome shotgun (WGS) entry which is preliminary data.</text>
</comment>
<sequence>MDHQGDTDQSNVRVAGSRTNQVRRRRPRQAGTRCTIHDNTSQGYGWLLPGWITEERHMLSGRVYRYYYDPSPSGRLYYAQNEVIRAWEEKGLILLDN</sequence>
<evidence type="ECO:0000256" key="1">
    <source>
        <dbReference type="SAM" id="MobiDB-lite"/>
    </source>
</evidence>
<dbReference type="InParanoid" id="A0A2P5A815"/>
<reference evidence="3" key="1">
    <citation type="submission" date="2016-06" db="EMBL/GenBank/DDBJ databases">
        <title>Parallel loss of symbiosis genes in relatives of nitrogen-fixing non-legume Parasponia.</title>
        <authorList>
            <person name="Van Velzen R."/>
            <person name="Holmer R."/>
            <person name="Bu F."/>
            <person name="Rutten L."/>
            <person name="Van Zeijl A."/>
            <person name="Liu W."/>
            <person name="Santuari L."/>
            <person name="Cao Q."/>
            <person name="Sharma T."/>
            <person name="Shen D."/>
            <person name="Roswanjaya Y."/>
            <person name="Wardhani T."/>
            <person name="Kalhor M.S."/>
            <person name="Jansen J."/>
            <person name="Van den Hoogen J."/>
            <person name="Gungor B."/>
            <person name="Hartog M."/>
            <person name="Hontelez J."/>
            <person name="Verver J."/>
            <person name="Yang W.-C."/>
            <person name="Schijlen E."/>
            <person name="Repin R."/>
            <person name="Schilthuizen M."/>
            <person name="Schranz E."/>
            <person name="Heidstra R."/>
            <person name="Miyata K."/>
            <person name="Fedorova E."/>
            <person name="Kohlen W."/>
            <person name="Bisseling T."/>
            <person name="Smit S."/>
            <person name="Geurts R."/>
        </authorList>
    </citation>
    <scope>NUCLEOTIDE SEQUENCE [LARGE SCALE GENOMIC DNA]</scope>
    <source>
        <strain evidence="3">cv. RG33-2</strain>
    </source>
</reference>
<dbReference type="EMBL" id="JXTC01001088">
    <property type="protein sequence ID" value="PON32683.1"/>
    <property type="molecule type" value="Genomic_DNA"/>
</dbReference>
<proteinExistence type="predicted"/>
<evidence type="ECO:0000313" key="3">
    <source>
        <dbReference type="Proteomes" id="UP000237000"/>
    </source>
</evidence>
<evidence type="ECO:0000313" key="2">
    <source>
        <dbReference type="EMBL" id="PON32683.1"/>
    </source>
</evidence>
<protein>
    <submittedName>
        <fullName evidence="2">Methyl-CpG DNA binding</fullName>
    </submittedName>
</protein>
<name>A0A2P5A815_TREOI</name>
<accession>A0A2P5A815</accession>
<keyword evidence="3" id="KW-1185">Reference proteome</keyword>
<dbReference type="OrthoDB" id="1001247at2759"/>